<proteinExistence type="predicted"/>
<feature type="transmembrane region" description="Helical" evidence="1">
    <location>
        <begin position="33"/>
        <end position="59"/>
    </location>
</feature>
<dbReference type="RefSeq" id="WP_343875429.1">
    <property type="nucleotide sequence ID" value="NZ_BAAAIX010000033.1"/>
</dbReference>
<dbReference type="EMBL" id="JBHUFZ010000032">
    <property type="protein sequence ID" value="MFD1891199.1"/>
    <property type="molecule type" value="Genomic_DNA"/>
</dbReference>
<evidence type="ECO:0000256" key="1">
    <source>
        <dbReference type="SAM" id="Phobius"/>
    </source>
</evidence>
<evidence type="ECO:0000313" key="2">
    <source>
        <dbReference type="EMBL" id="MFD1891199.1"/>
    </source>
</evidence>
<reference evidence="3" key="1">
    <citation type="journal article" date="2019" name="Int. J. Syst. Evol. Microbiol.">
        <title>The Global Catalogue of Microorganisms (GCM) 10K type strain sequencing project: providing services to taxonomists for standard genome sequencing and annotation.</title>
        <authorList>
            <consortium name="The Broad Institute Genomics Platform"/>
            <consortium name="The Broad Institute Genome Sequencing Center for Infectious Disease"/>
            <person name="Wu L."/>
            <person name="Ma J."/>
        </authorList>
    </citation>
    <scope>NUCLEOTIDE SEQUENCE [LARGE SCALE GENOMIC DNA]</scope>
    <source>
        <strain evidence="3">CAIM 431</strain>
    </source>
</reference>
<comment type="caution">
    <text evidence="2">The sequence shown here is derived from an EMBL/GenBank/DDBJ whole genome shotgun (WGS) entry which is preliminary data.</text>
</comment>
<keyword evidence="3" id="KW-1185">Reference proteome</keyword>
<organism evidence="2 3">
    <name type="scientific">Luteococcus peritonei</name>
    <dbReference type="NCBI Taxonomy" id="88874"/>
    <lineage>
        <taxon>Bacteria</taxon>
        <taxon>Bacillati</taxon>
        <taxon>Actinomycetota</taxon>
        <taxon>Actinomycetes</taxon>
        <taxon>Propionibacteriales</taxon>
        <taxon>Propionibacteriaceae</taxon>
        <taxon>Luteococcus</taxon>
    </lineage>
</organism>
<keyword evidence="1" id="KW-0812">Transmembrane</keyword>
<sequence length="68" mass="7670">MIGRTKTLLSSLLCSLVVLWTSGLDQESPDLLWFLHVVLVFLLSFGVLSVLAAAVNWFWRRFMDNGEG</sequence>
<protein>
    <submittedName>
        <fullName evidence="2">Uncharacterized protein</fullName>
    </submittedName>
</protein>
<dbReference type="Proteomes" id="UP001597326">
    <property type="component" value="Unassembled WGS sequence"/>
</dbReference>
<accession>A0ABW4RZN3</accession>
<evidence type="ECO:0000313" key="3">
    <source>
        <dbReference type="Proteomes" id="UP001597326"/>
    </source>
</evidence>
<keyword evidence="1" id="KW-0472">Membrane</keyword>
<keyword evidence="1" id="KW-1133">Transmembrane helix</keyword>
<name>A0ABW4RZN3_9ACTN</name>
<gene>
    <name evidence="2" type="ORF">ACFSCS_13550</name>
</gene>